<accession>A0A9E1GL49</accession>
<organism evidence="1 2">
    <name type="scientific">Faecalibacterium prausnitzii</name>
    <dbReference type="NCBI Taxonomy" id="853"/>
    <lineage>
        <taxon>Bacteria</taxon>
        <taxon>Bacillati</taxon>
        <taxon>Bacillota</taxon>
        <taxon>Clostridia</taxon>
        <taxon>Eubacteriales</taxon>
        <taxon>Oscillospiraceae</taxon>
        <taxon>Faecalibacterium</taxon>
    </lineage>
</organism>
<name>A0A9E1GL49_9FIRM</name>
<dbReference type="AlphaFoldDB" id="A0A9E1GL49"/>
<evidence type="ECO:0000313" key="2">
    <source>
        <dbReference type="Proteomes" id="UP000811365"/>
    </source>
</evidence>
<protein>
    <submittedName>
        <fullName evidence="1">Uncharacterized protein</fullName>
    </submittedName>
</protein>
<evidence type="ECO:0000313" key="1">
    <source>
        <dbReference type="EMBL" id="MBS6622371.1"/>
    </source>
</evidence>
<proteinExistence type="predicted"/>
<sequence length="218" mass="24507">MILKENEVLRCPRCGGKTFCATAHVTQDWELDDSGTFVRCLNDCIEVTHEPDREDVWDCKTCGYSDAGEKFVTPVGEDSEIRLCECVYDLSALAAQMLGSNGAEIDSRDLFHHILNWSREFEEGGFEHEDYMTAVIEFGKLKIAEYKEGLVQSLEAEEVEEPEKPTPTDVELTFALVSAAPEDREEIYQQFEAIGISREAADTMAAEFRRGESVEGQT</sequence>
<gene>
    <name evidence="1" type="ORF">KH315_09470</name>
</gene>
<dbReference type="Proteomes" id="UP000811365">
    <property type="component" value="Unassembled WGS sequence"/>
</dbReference>
<comment type="caution">
    <text evidence="1">The sequence shown here is derived from an EMBL/GenBank/DDBJ whole genome shotgun (WGS) entry which is preliminary data.</text>
</comment>
<dbReference type="EMBL" id="JAGZYH010000033">
    <property type="protein sequence ID" value="MBS6622371.1"/>
    <property type="molecule type" value="Genomic_DNA"/>
</dbReference>
<reference evidence="1" key="1">
    <citation type="submission" date="2021-02" db="EMBL/GenBank/DDBJ databases">
        <title>Infant gut strain persistence is associated with maternal origin, phylogeny, and functional potential including surface adhesion and iron acquisition.</title>
        <authorList>
            <person name="Lou Y.C."/>
        </authorList>
    </citation>
    <scope>NUCLEOTIDE SEQUENCE</scope>
    <source>
        <strain evidence="1">L2_039_000G1_dasL2_039_000G1_maxbin2.maxbin.077</strain>
    </source>
</reference>